<protein>
    <submittedName>
        <fullName evidence="1">Uncharacterized protein</fullName>
    </submittedName>
</protein>
<evidence type="ECO:0000313" key="2">
    <source>
        <dbReference type="Proteomes" id="UP001143856"/>
    </source>
</evidence>
<dbReference type="Proteomes" id="UP001143856">
    <property type="component" value="Unassembled WGS sequence"/>
</dbReference>
<keyword evidence="2" id="KW-1185">Reference proteome</keyword>
<proteinExistence type="predicted"/>
<organism evidence="1 2">
    <name type="scientific">Xylaria curta</name>
    <dbReference type="NCBI Taxonomy" id="42375"/>
    <lineage>
        <taxon>Eukaryota</taxon>
        <taxon>Fungi</taxon>
        <taxon>Dikarya</taxon>
        <taxon>Ascomycota</taxon>
        <taxon>Pezizomycotina</taxon>
        <taxon>Sordariomycetes</taxon>
        <taxon>Xylariomycetidae</taxon>
        <taxon>Xylariales</taxon>
        <taxon>Xylariaceae</taxon>
        <taxon>Xylaria</taxon>
    </lineage>
</organism>
<sequence>MPSMPNILRQPLSFVRVRRAATLPAGPSGSGALQQGLVPPSHLQPITQKDHPQYDLPSRGAITLGRKRLPMVGAMKFWNDSSILHRAVASFVQDETKEPKRLVEKPEYSIRGVGDWSDVWQKLVDAKKKFDGSESKSRSRVKRAYRAAADLNSEAQSLMDLVPDSDSITPVKAVLGLLLETVKNTSDARQKITGTFDETRVMEVFAKVEEFLATFPEDEIISDLCVDLVACMFKAVEGTIDYFLSSTWSRAFNAMPLIGSGQEPLLDTIAKIEIKSQKLVEEAQTSHVIDTREMRKDVHRVEHYQYYTIEGVNYVVQMTNDIYTLLNDGAAAREKPIMREQIKEMHHAVDELKRQNNSGESSKTQTAPPTPPPQQSPWQPPQPSSWYPAPAYWGQPQYAGYAPPTYLLAYYHIPQQQQPPDPIIVADTLLSILGTAGPASSTGAVQTRLLRPEEFYAWATSPDSRELLVQGDPAQDVTQAGPALSLLSATIIQALQNQERFVPLVFFCVQQVQSDDAPVGPVAMIQSLIVQLIHQCYADSTFGERDVDIRGLQTGDIGALCSLFRFLARHVAPQKTIACVIDGVGEYENGEYDGDLRTVLDCILSLTRADDVLSAVKVLVTCHAGTVEVHNAFKEDTANFLSLEGFSSIGDEGAMMDIENELQ</sequence>
<accession>A0ACC1P1R3</accession>
<evidence type="ECO:0000313" key="1">
    <source>
        <dbReference type="EMBL" id="KAJ2985632.1"/>
    </source>
</evidence>
<comment type="caution">
    <text evidence="1">The sequence shown here is derived from an EMBL/GenBank/DDBJ whole genome shotgun (WGS) entry which is preliminary data.</text>
</comment>
<dbReference type="EMBL" id="JAPDGR010001072">
    <property type="protein sequence ID" value="KAJ2985632.1"/>
    <property type="molecule type" value="Genomic_DNA"/>
</dbReference>
<gene>
    <name evidence="1" type="ORF">NUW58_g5429</name>
</gene>
<reference evidence="1" key="1">
    <citation type="submission" date="2022-10" db="EMBL/GenBank/DDBJ databases">
        <title>Genome Sequence of Xylaria curta.</title>
        <authorList>
            <person name="Buettner E."/>
        </authorList>
    </citation>
    <scope>NUCLEOTIDE SEQUENCE</scope>
    <source>
        <strain evidence="1">Babe10</strain>
    </source>
</reference>
<name>A0ACC1P1R3_9PEZI</name>